<protein>
    <recommendedName>
        <fullName evidence="6">Large ribosomal subunit protein mL50</fullName>
    </recommendedName>
</protein>
<dbReference type="Pfam" id="PF10501">
    <property type="entry name" value="Ribosomal_L50"/>
    <property type="match status" value="1"/>
</dbReference>
<keyword evidence="8" id="KW-1185">Reference proteome</keyword>
<accession>A0A507B0Q7</accession>
<comment type="caution">
    <text evidence="7">The sequence shown here is derived from an EMBL/GenBank/DDBJ whole genome shotgun (WGS) entry which is preliminary data.</text>
</comment>
<dbReference type="GO" id="GO:0005840">
    <property type="term" value="C:ribosome"/>
    <property type="evidence" value="ECO:0007669"/>
    <property type="project" value="UniProtKB-KW"/>
</dbReference>
<gene>
    <name evidence="7" type="ORF">E0L32_001317</name>
</gene>
<evidence type="ECO:0000256" key="4">
    <source>
        <dbReference type="ARBA" id="ARBA00023128"/>
    </source>
</evidence>
<keyword evidence="4" id="KW-0496">Mitochondrion</keyword>
<dbReference type="InParanoid" id="A0A507B0Q7"/>
<keyword evidence="5" id="KW-0687">Ribonucleoprotein</keyword>
<dbReference type="Proteomes" id="UP000319257">
    <property type="component" value="Unassembled WGS sequence"/>
</dbReference>
<dbReference type="GeneID" id="41968764"/>
<evidence type="ECO:0000313" key="7">
    <source>
        <dbReference type="EMBL" id="TPX10120.1"/>
    </source>
</evidence>
<evidence type="ECO:0000256" key="6">
    <source>
        <dbReference type="ARBA" id="ARBA00035183"/>
    </source>
</evidence>
<dbReference type="EMBL" id="SKBQ01000005">
    <property type="protein sequence ID" value="TPX10120.1"/>
    <property type="molecule type" value="Genomic_DNA"/>
</dbReference>
<evidence type="ECO:0000256" key="2">
    <source>
        <dbReference type="ARBA" id="ARBA00008860"/>
    </source>
</evidence>
<evidence type="ECO:0000256" key="5">
    <source>
        <dbReference type="ARBA" id="ARBA00023274"/>
    </source>
</evidence>
<sequence length="365" mass="39663">MRRIARIRTASALLRPRATVPSMSVSNASPRTAPVCLRRPISTYRPLYSKQTEELPAQEESAALEEYDAEPVDIQTELQLPPEIMVAPRPEEITDSSYVPADNAEGLEEVGGLADYWETQEHWNPSVEIRGFGPFAKVTDPAVLQVCARRAVVEAVAVRDSAASAENKPSLTGLWERGGQEEQTQALGLQIEVAENGAASLKGDAEGVVKGLTWDPEAEASPAAEAGIEASEAQELLQSWDASWKRISLEDPAFKFAVTKRIQQLTGHLLPDAKLASVRNVGALLGVLIAPPKPKKLADEIIANGELVNLPNVTVHARRVTPIDKEQAVGRWKVIVEELQKRDLPVTGTAGYGKPIEKRWATGQV</sequence>
<dbReference type="OrthoDB" id="6220758at2759"/>
<dbReference type="InterPro" id="IPR036736">
    <property type="entry name" value="ACP-like_sf"/>
</dbReference>
<dbReference type="STRING" id="1093900.A0A507B0Q7"/>
<dbReference type="Gene3D" id="1.10.1200.10">
    <property type="entry name" value="ACP-like"/>
    <property type="match status" value="1"/>
</dbReference>
<keyword evidence="3" id="KW-0689">Ribosomal protein</keyword>
<dbReference type="InterPro" id="IPR018305">
    <property type="entry name" value="Ribosomal_m50"/>
</dbReference>
<comment type="subcellular location">
    <subcellularLocation>
        <location evidence="1">Mitochondrion</location>
    </subcellularLocation>
</comment>
<proteinExistence type="inferred from homology"/>
<evidence type="ECO:0000256" key="1">
    <source>
        <dbReference type="ARBA" id="ARBA00004173"/>
    </source>
</evidence>
<reference evidence="7 8" key="1">
    <citation type="submission" date="2019-06" db="EMBL/GenBank/DDBJ databases">
        <title>Draft genome sequence of the filamentous fungus Phialemoniopsis curvata isolated from diesel fuel.</title>
        <authorList>
            <person name="Varaljay V.A."/>
            <person name="Lyon W.J."/>
            <person name="Crouch A.L."/>
            <person name="Drake C.E."/>
            <person name="Hollomon J.M."/>
            <person name="Nadeau L.J."/>
            <person name="Nunn H.S."/>
            <person name="Stevenson B.S."/>
            <person name="Bojanowski C.L."/>
            <person name="Crookes-Goodson W.J."/>
        </authorList>
    </citation>
    <scope>NUCLEOTIDE SEQUENCE [LARGE SCALE GENOMIC DNA]</scope>
    <source>
        <strain evidence="7 8">D216</strain>
    </source>
</reference>
<name>A0A507B0Q7_9PEZI</name>
<comment type="similarity">
    <text evidence="2">Belongs to the mitochondrion-specific ribosomal protein mL50 family.</text>
</comment>
<organism evidence="7 8">
    <name type="scientific">Thyridium curvatum</name>
    <dbReference type="NCBI Taxonomy" id="1093900"/>
    <lineage>
        <taxon>Eukaryota</taxon>
        <taxon>Fungi</taxon>
        <taxon>Dikarya</taxon>
        <taxon>Ascomycota</taxon>
        <taxon>Pezizomycotina</taxon>
        <taxon>Sordariomycetes</taxon>
        <taxon>Sordariomycetidae</taxon>
        <taxon>Thyridiales</taxon>
        <taxon>Thyridiaceae</taxon>
        <taxon>Thyridium</taxon>
    </lineage>
</organism>
<dbReference type="RefSeq" id="XP_030991831.1">
    <property type="nucleotide sequence ID" value="XM_031135383.1"/>
</dbReference>
<dbReference type="GO" id="GO:1990904">
    <property type="term" value="C:ribonucleoprotein complex"/>
    <property type="evidence" value="ECO:0007669"/>
    <property type="project" value="UniProtKB-KW"/>
</dbReference>
<evidence type="ECO:0000313" key="8">
    <source>
        <dbReference type="Proteomes" id="UP000319257"/>
    </source>
</evidence>
<dbReference type="AlphaFoldDB" id="A0A507B0Q7"/>
<dbReference type="GO" id="GO:0005739">
    <property type="term" value="C:mitochondrion"/>
    <property type="evidence" value="ECO:0007669"/>
    <property type="project" value="UniProtKB-SubCell"/>
</dbReference>
<evidence type="ECO:0000256" key="3">
    <source>
        <dbReference type="ARBA" id="ARBA00022980"/>
    </source>
</evidence>